<gene>
    <name evidence="2" type="ORF">LHGZ1_1935</name>
</gene>
<evidence type="ECO:0000313" key="2">
    <source>
        <dbReference type="EMBL" id="ASJ24766.1"/>
    </source>
</evidence>
<evidence type="ECO:0000313" key="3">
    <source>
        <dbReference type="Proteomes" id="UP000197424"/>
    </source>
</evidence>
<evidence type="ECO:0000256" key="1">
    <source>
        <dbReference type="SAM" id="Phobius"/>
    </source>
</evidence>
<proteinExistence type="predicted"/>
<dbReference type="Proteomes" id="UP000197424">
    <property type="component" value="Chromosome"/>
</dbReference>
<dbReference type="EMBL" id="CP022115">
    <property type="protein sequence ID" value="ASJ24766.1"/>
    <property type="molecule type" value="Genomic_DNA"/>
</dbReference>
<organism evidence="2 3">
    <name type="scientific">Laribacter hongkongensis</name>
    <dbReference type="NCBI Taxonomy" id="168471"/>
    <lineage>
        <taxon>Bacteria</taxon>
        <taxon>Pseudomonadati</taxon>
        <taxon>Pseudomonadota</taxon>
        <taxon>Betaproteobacteria</taxon>
        <taxon>Neisseriales</taxon>
        <taxon>Aquaspirillaceae</taxon>
        <taxon>Laribacter</taxon>
    </lineage>
</organism>
<keyword evidence="1" id="KW-0812">Transmembrane</keyword>
<feature type="transmembrane region" description="Helical" evidence="1">
    <location>
        <begin position="84"/>
        <end position="111"/>
    </location>
</feature>
<reference evidence="3" key="1">
    <citation type="submission" date="2017-06" db="EMBL/GenBank/DDBJ databases">
        <title>Whole genome sequence of Laribacter hongkongensis LHGZ1.</title>
        <authorList>
            <person name="Chen D."/>
            <person name="Wu H."/>
            <person name="Chen J."/>
        </authorList>
    </citation>
    <scope>NUCLEOTIDE SEQUENCE [LARGE SCALE GENOMIC DNA]</scope>
    <source>
        <strain evidence="3">LHGZ1</strain>
    </source>
</reference>
<accession>A0A248LK74</accession>
<dbReference type="AlphaFoldDB" id="A0A248LK74"/>
<name>A0A248LK74_9NEIS</name>
<keyword evidence="1" id="KW-1133">Transmembrane helix</keyword>
<sequence>MHVYPDTPRHDCRHLSPAVCHPRTVHQSFDGFFCGTGDRLDDFPDVGDERINTGYSQNKQASTDQSSKIIKTQGLLMNQDDLTIAAIVTACFIASTPVLFALTDCLASLLWG</sequence>
<keyword evidence="1" id="KW-0472">Membrane</keyword>
<protein>
    <submittedName>
        <fullName evidence="2">Uncharacterized protein</fullName>
    </submittedName>
</protein>